<keyword evidence="3" id="KW-1185">Reference proteome</keyword>
<feature type="domain" description="Caspase family p10" evidence="1">
    <location>
        <begin position="10"/>
        <end position="93"/>
    </location>
</feature>
<dbReference type="Proteomes" id="UP001558613">
    <property type="component" value="Unassembled WGS sequence"/>
</dbReference>
<evidence type="ECO:0000313" key="2">
    <source>
        <dbReference type="EMBL" id="KAL1266256.1"/>
    </source>
</evidence>
<protein>
    <recommendedName>
        <fullName evidence="1">Caspase family p10 domain-containing protein</fullName>
    </recommendedName>
</protein>
<dbReference type="PANTHER" id="PTHR22576">
    <property type="entry name" value="MUCOSA ASSOCIATED LYMPHOID TISSUE LYMPHOMA TRANSLOCATION PROTEIN 1/PARACASPASE"/>
    <property type="match status" value="1"/>
</dbReference>
<dbReference type="PANTHER" id="PTHR22576:SF41">
    <property type="entry name" value="CASPASE 14, APOPTOSIS-RELATED CYSTEINE PEPTIDASE"/>
    <property type="match status" value="1"/>
</dbReference>
<dbReference type="InterPro" id="IPR011600">
    <property type="entry name" value="Pept_C14_caspase"/>
</dbReference>
<dbReference type="InterPro" id="IPR002138">
    <property type="entry name" value="Pept_C14_p10"/>
</dbReference>
<dbReference type="PROSITE" id="PS50207">
    <property type="entry name" value="CASPASE_P10"/>
    <property type="match status" value="1"/>
</dbReference>
<gene>
    <name evidence="2" type="ORF">QQF64_001931</name>
</gene>
<accession>A0ABR3MNR6</accession>
<dbReference type="InterPro" id="IPR052039">
    <property type="entry name" value="Caspase-related_regulators"/>
</dbReference>
<comment type="caution">
    <text evidence="2">The sequence shown here is derived from an EMBL/GenBank/DDBJ whole genome shotgun (WGS) entry which is preliminary data.</text>
</comment>
<proteinExistence type="predicted"/>
<organism evidence="2 3">
    <name type="scientific">Cirrhinus molitorella</name>
    <name type="common">mud carp</name>
    <dbReference type="NCBI Taxonomy" id="172907"/>
    <lineage>
        <taxon>Eukaryota</taxon>
        <taxon>Metazoa</taxon>
        <taxon>Chordata</taxon>
        <taxon>Craniata</taxon>
        <taxon>Vertebrata</taxon>
        <taxon>Euteleostomi</taxon>
        <taxon>Actinopterygii</taxon>
        <taxon>Neopterygii</taxon>
        <taxon>Teleostei</taxon>
        <taxon>Ostariophysi</taxon>
        <taxon>Cypriniformes</taxon>
        <taxon>Cyprinidae</taxon>
        <taxon>Labeoninae</taxon>
        <taxon>Labeonini</taxon>
        <taxon>Cirrhinus</taxon>
    </lineage>
</organism>
<dbReference type="Pfam" id="PF00656">
    <property type="entry name" value="Peptidase_C14"/>
    <property type="match status" value="1"/>
</dbReference>
<dbReference type="EMBL" id="JAYMGO010000010">
    <property type="protein sequence ID" value="KAL1266256.1"/>
    <property type="molecule type" value="Genomic_DNA"/>
</dbReference>
<reference evidence="2 3" key="1">
    <citation type="submission" date="2023-09" db="EMBL/GenBank/DDBJ databases">
        <authorList>
            <person name="Wang M."/>
        </authorList>
    </citation>
    <scope>NUCLEOTIDE SEQUENCE [LARGE SCALE GENOMIC DNA]</scope>
    <source>
        <strain evidence="2">GT-2023</strain>
        <tissue evidence="2">Liver</tissue>
    </source>
</reference>
<dbReference type="InterPro" id="IPR029030">
    <property type="entry name" value="Caspase-like_dom_sf"/>
</dbReference>
<evidence type="ECO:0000313" key="3">
    <source>
        <dbReference type="Proteomes" id="UP001558613"/>
    </source>
</evidence>
<sequence>MSELFSIPIDTAVMYATSPGYGAFMHPLGSVFIQTLCDLLEEEGGPDLEITRLLTRVNYQVAYNFEARGKLLGGKKQMPCFVTRFTREVFPFTDRKMAAVEDLNLSFAATQLIDEPKRSRKSSIS</sequence>
<evidence type="ECO:0000259" key="1">
    <source>
        <dbReference type="PROSITE" id="PS50207"/>
    </source>
</evidence>
<name>A0ABR3MNR6_9TELE</name>
<dbReference type="Gene3D" id="3.30.70.1470">
    <property type="entry name" value="Caspase-like"/>
    <property type="match status" value="1"/>
</dbReference>
<dbReference type="SUPFAM" id="SSF52129">
    <property type="entry name" value="Caspase-like"/>
    <property type="match status" value="1"/>
</dbReference>